<evidence type="ECO:0000313" key="8">
    <source>
        <dbReference type="Proteomes" id="UP000187209"/>
    </source>
</evidence>
<evidence type="ECO:0000256" key="2">
    <source>
        <dbReference type="ARBA" id="ARBA00022771"/>
    </source>
</evidence>
<evidence type="ECO:0008006" key="9">
    <source>
        <dbReference type="Google" id="ProtNLM"/>
    </source>
</evidence>
<proteinExistence type="predicted"/>
<dbReference type="InterPro" id="IPR013083">
    <property type="entry name" value="Znf_RING/FYVE/PHD"/>
</dbReference>
<reference evidence="7 8" key="1">
    <citation type="submission" date="2016-11" db="EMBL/GenBank/DDBJ databases">
        <title>The macronuclear genome of Stentor coeruleus: a giant cell with tiny introns.</title>
        <authorList>
            <person name="Slabodnick M."/>
            <person name="Ruby J.G."/>
            <person name="Reiff S.B."/>
            <person name="Swart E.C."/>
            <person name="Gosai S."/>
            <person name="Prabakaran S."/>
            <person name="Witkowska E."/>
            <person name="Larue G.E."/>
            <person name="Fisher S."/>
            <person name="Freeman R.M."/>
            <person name="Gunawardena J."/>
            <person name="Chu W."/>
            <person name="Stover N.A."/>
            <person name="Gregory B.D."/>
            <person name="Nowacki M."/>
            <person name="Derisi J."/>
            <person name="Roy S.W."/>
            <person name="Marshall W.F."/>
            <person name="Sood P."/>
        </authorList>
    </citation>
    <scope>NUCLEOTIDE SEQUENCE [LARGE SCALE GENOMIC DNA]</scope>
    <source>
        <strain evidence="7">WM001</strain>
    </source>
</reference>
<evidence type="ECO:0000259" key="5">
    <source>
        <dbReference type="PROSITE" id="PS50016"/>
    </source>
</evidence>
<dbReference type="GO" id="GO:0008270">
    <property type="term" value="F:zinc ion binding"/>
    <property type="evidence" value="ECO:0007669"/>
    <property type="project" value="UniProtKB-KW"/>
</dbReference>
<organism evidence="7 8">
    <name type="scientific">Stentor coeruleus</name>
    <dbReference type="NCBI Taxonomy" id="5963"/>
    <lineage>
        <taxon>Eukaryota</taxon>
        <taxon>Sar</taxon>
        <taxon>Alveolata</taxon>
        <taxon>Ciliophora</taxon>
        <taxon>Postciliodesmatophora</taxon>
        <taxon>Heterotrichea</taxon>
        <taxon>Heterotrichida</taxon>
        <taxon>Stentoridae</taxon>
        <taxon>Stentor</taxon>
    </lineage>
</organism>
<gene>
    <name evidence="7" type="ORF">SteCoe_37709</name>
</gene>
<protein>
    <recommendedName>
        <fullName evidence="9">PHD-type domain-containing protein</fullName>
    </recommendedName>
</protein>
<dbReference type="InterPro" id="IPR019787">
    <property type="entry name" value="Znf_PHD-finger"/>
</dbReference>
<sequence>MTSKSACVAKKSSGTSIVEYKNLRLNDETFSVGDVVVIKEYNDDSCYGTLVRIWKDKEKADPLARVRWFYKPTDVFGVDYDFISQAELFDSDHEQDIWVVCLYSKAKVLPFEEYHALDEADDDIFFTRAKYFHKENIIRPGFEEWKRACVCNSIINPDSLYVSCDQCSELYHPECIGFVENENEPWLCSKCMKEC</sequence>
<name>A0A1R2AMW6_9CILI</name>
<dbReference type="PANTHER" id="PTHR46364">
    <property type="entry name" value="OS08G0421900 PROTEIN"/>
    <property type="match status" value="1"/>
</dbReference>
<accession>A0A1R2AMW6</accession>
<dbReference type="PROSITE" id="PS50016">
    <property type="entry name" value="ZF_PHD_2"/>
    <property type="match status" value="1"/>
</dbReference>
<dbReference type="EMBL" id="MPUH01001970">
    <property type="protein sequence ID" value="OMJ65730.1"/>
    <property type="molecule type" value="Genomic_DNA"/>
</dbReference>
<comment type="caution">
    <text evidence="7">The sequence shown here is derived from an EMBL/GenBank/DDBJ whole genome shotgun (WGS) entry which is preliminary data.</text>
</comment>
<dbReference type="Pfam" id="PF00628">
    <property type="entry name" value="PHD"/>
    <property type="match status" value="1"/>
</dbReference>
<dbReference type="InterPro" id="IPR019786">
    <property type="entry name" value="Zinc_finger_PHD-type_CS"/>
</dbReference>
<dbReference type="Pfam" id="PF01426">
    <property type="entry name" value="BAH"/>
    <property type="match status" value="1"/>
</dbReference>
<keyword evidence="1" id="KW-0479">Metal-binding</keyword>
<dbReference type="PROSITE" id="PS01359">
    <property type="entry name" value="ZF_PHD_1"/>
    <property type="match status" value="1"/>
</dbReference>
<dbReference type="Gene3D" id="2.30.30.490">
    <property type="match status" value="1"/>
</dbReference>
<dbReference type="AlphaFoldDB" id="A0A1R2AMW6"/>
<evidence type="ECO:0000259" key="6">
    <source>
        <dbReference type="PROSITE" id="PS51038"/>
    </source>
</evidence>
<evidence type="ECO:0000256" key="1">
    <source>
        <dbReference type="ARBA" id="ARBA00022723"/>
    </source>
</evidence>
<dbReference type="SMART" id="SM00249">
    <property type="entry name" value="PHD"/>
    <property type="match status" value="1"/>
</dbReference>
<dbReference type="PROSITE" id="PS51038">
    <property type="entry name" value="BAH"/>
    <property type="match status" value="1"/>
</dbReference>
<dbReference type="CDD" id="cd04370">
    <property type="entry name" value="BAH"/>
    <property type="match status" value="1"/>
</dbReference>
<evidence type="ECO:0000256" key="3">
    <source>
        <dbReference type="ARBA" id="ARBA00022833"/>
    </source>
</evidence>
<dbReference type="InterPro" id="IPR001025">
    <property type="entry name" value="BAH_dom"/>
</dbReference>
<feature type="domain" description="BAH" evidence="6">
    <location>
        <begin position="28"/>
        <end position="142"/>
    </location>
</feature>
<dbReference type="InterPro" id="IPR043151">
    <property type="entry name" value="BAH_sf"/>
</dbReference>
<keyword evidence="8" id="KW-1185">Reference proteome</keyword>
<dbReference type="InterPro" id="IPR011011">
    <property type="entry name" value="Znf_FYVE_PHD"/>
</dbReference>
<keyword evidence="2 4" id="KW-0863">Zinc-finger</keyword>
<dbReference type="InterPro" id="IPR001965">
    <property type="entry name" value="Znf_PHD"/>
</dbReference>
<feature type="domain" description="PHD-type" evidence="5">
    <location>
        <begin position="146"/>
        <end position="194"/>
    </location>
</feature>
<evidence type="ECO:0000256" key="4">
    <source>
        <dbReference type="PROSITE-ProRule" id="PRU00146"/>
    </source>
</evidence>
<dbReference type="SUPFAM" id="SSF57903">
    <property type="entry name" value="FYVE/PHD zinc finger"/>
    <property type="match status" value="1"/>
</dbReference>
<dbReference type="Proteomes" id="UP000187209">
    <property type="component" value="Unassembled WGS sequence"/>
</dbReference>
<dbReference type="GO" id="GO:0003682">
    <property type="term" value="F:chromatin binding"/>
    <property type="evidence" value="ECO:0007669"/>
    <property type="project" value="InterPro"/>
</dbReference>
<dbReference type="Gene3D" id="3.30.40.10">
    <property type="entry name" value="Zinc/RING finger domain, C3HC4 (zinc finger)"/>
    <property type="match status" value="1"/>
</dbReference>
<evidence type="ECO:0000313" key="7">
    <source>
        <dbReference type="EMBL" id="OMJ65730.1"/>
    </source>
</evidence>
<dbReference type="OrthoDB" id="283158at2759"/>
<keyword evidence="3" id="KW-0862">Zinc</keyword>